<dbReference type="PANTHER" id="PTHR43844">
    <property type="entry name" value="METHIONINE SYNTHASE"/>
    <property type="match status" value="1"/>
</dbReference>
<evidence type="ECO:0000313" key="2">
    <source>
        <dbReference type="EMBL" id="KAF2074915.1"/>
    </source>
</evidence>
<name>A0A8J4PX78_9MYCE</name>
<comment type="caution">
    <text evidence="2">The sequence shown here is derived from an EMBL/GenBank/DDBJ whole genome shotgun (WGS) entry which is preliminary data.</text>
</comment>
<dbReference type="CDD" id="cd03311">
    <property type="entry name" value="CIMS_C_terminal_like"/>
    <property type="match status" value="1"/>
</dbReference>
<dbReference type="GO" id="GO:0008270">
    <property type="term" value="F:zinc ion binding"/>
    <property type="evidence" value="ECO:0007669"/>
    <property type="project" value="InterPro"/>
</dbReference>
<dbReference type="InterPro" id="IPR002629">
    <property type="entry name" value="Met_Synth_C/arc"/>
</dbReference>
<dbReference type="GO" id="GO:0009086">
    <property type="term" value="P:methionine biosynthetic process"/>
    <property type="evidence" value="ECO:0007669"/>
    <property type="project" value="InterPro"/>
</dbReference>
<dbReference type="Gene3D" id="3.20.20.210">
    <property type="match status" value="1"/>
</dbReference>
<organism evidence="2 3">
    <name type="scientific">Polysphondylium violaceum</name>
    <dbReference type="NCBI Taxonomy" id="133409"/>
    <lineage>
        <taxon>Eukaryota</taxon>
        <taxon>Amoebozoa</taxon>
        <taxon>Evosea</taxon>
        <taxon>Eumycetozoa</taxon>
        <taxon>Dictyostelia</taxon>
        <taxon>Dictyosteliales</taxon>
        <taxon>Dictyosteliaceae</taxon>
        <taxon>Polysphondylium</taxon>
    </lineage>
</organism>
<dbReference type="PANTHER" id="PTHR43844:SF2">
    <property type="entry name" value="SYNTHASE, VITAMIN-B12 INDEPENDENT, PUTATIVE (AFU_ORTHOLOGUE AFUA_3G12060)-RELATED"/>
    <property type="match status" value="1"/>
</dbReference>
<protein>
    <recommendedName>
        <fullName evidence="1">Cobalamin-independent methionine synthase MetE C-terminal/archaeal domain-containing protein</fullName>
    </recommendedName>
</protein>
<accession>A0A8J4PX78</accession>
<dbReference type="AlphaFoldDB" id="A0A8J4PX78"/>
<feature type="domain" description="Cobalamin-independent methionine synthase MetE C-terminal/archaeal" evidence="1">
    <location>
        <begin position="146"/>
        <end position="334"/>
    </location>
</feature>
<evidence type="ECO:0000313" key="3">
    <source>
        <dbReference type="Proteomes" id="UP000695562"/>
    </source>
</evidence>
<dbReference type="OrthoDB" id="1053771at2759"/>
<dbReference type="InterPro" id="IPR038071">
    <property type="entry name" value="UROD/MetE-like_sf"/>
</dbReference>
<dbReference type="SUPFAM" id="SSF51726">
    <property type="entry name" value="UROD/MetE-like"/>
    <property type="match status" value="1"/>
</dbReference>
<dbReference type="GO" id="GO:0003871">
    <property type="term" value="F:5-methyltetrahydropteroyltriglutamate-homocysteine S-methyltransferase activity"/>
    <property type="evidence" value="ECO:0007669"/>
    <property type="project" value="InterPro"/>
</dbReference>
<reference evidence="2" key="1">
    <citation type="submission" date="2020-01" db="EMBL/GenBank/DDBJ databases">
        <title>Development of genomics and gene disruption for Polysphondylium violaceum indicates a role for the polyketide synthase stlB in stalk morphogenesis.</title>
        <authorList>
            <person name="Narita B."/>
            <person name="Kawabe Y."/>
            <person name="Kin K."/>
            <person name="Saito T."/>
            <person name="Gibbs R."/>
            <person name="Kuspa A."/>
            <person name="Muzny D."/>
            <person name="Queller D."/>
            <person name="Richards S."/>
            <person name="Strassman J."/>
            <person name="Sucgang R."/>
            <person name="Worley K."/>
            <person name="Schaap P."/>
        </authorList>
    </citation>
    <scope>NUCLEOTIDE SEQUENCE</scope>
    <source>
        <strain evidence="2">QSvi11</strain>
    </source>
</reference>
<keyword evidence="3" id="KW-1185">Reference proteome</keyword>
<sequence length="388" mass="43869">MISNRIIDINIPSEPIGSIPRPQYLLDAIRDYYDGKLNKDGLTEVYYQSVRDTIHDFIGTGSKVITDGEQWKPNFITYPIFGSNQVDPDQTGFTIPFQDGHVRRLPVLSGKNLPFKYKLYASEYIKKAKAMCSTHAIKQPVISVSAMSLIYPANPLEKYSRDQFIEDMLNEVEKDIRGCLEAGADTVQIDATEARLSLKLDPSGELLKKFINLNNRLLNRFSVTDLLRIGIHSCPGGDRCYHSADVDYCRLLLPSLLKLRLSRFYLEFAAEKNKVAILQCIKENLKPGDIIFFGVINVIDPRVESPEEVRDLVLEIAKYIPINQIGTCDDCGFSPFGDDIKSRDIVFQKIKNRIAGTKMAEDILKQLLSKSDDEEDLDINNNNSSSIF</sequence>
<dbReference type="Pfam" id="PF01717">
    <property type="entry name" value="Meth_synt_2"/>
    <property type="match status" value="1"/>
</dbReference>
<dbReference type="Proteomes" id="UP000695562">
    <property type="component" value="Unassembled WGS sequence"/>
</dbReference>
<proteinExistence type="predicted"/>
<evidence type="ECO:0000259" key="1">
    <source>
        <dbReference type="Pfam" id="PF01717"/>
    </source>
</evidence>
<gene>
    <name evidence="2" type="ORF">CYY_003792</name>
</gene>
<dbReference type="EMBL" id="AJWJ01000123">
    <property type="protein sequence ID" value="KAF2074915.1"/>
    <property type="molecule type" value="Genomic_DNA"/>
</dbReference>